<name>A0A645B2Q9_9ZZZZ</name>
<dbReference type="SUPFAM" id="SSF81606">
    <property type="entry name" value="PP2C-like"/>
    <property type="match status" value="1"/>
</dbReference>
<dbReference type="GO" id="GO:0004722">
    <property type="term" value="F:protein serine/threonine phosphatase activity"/>
    <property type="evidence" value="ECO:0007669"/>
    <property type="project" value="UniProtKB-EC"/>
</dbReference>
<proteinExistence type="predicted"/>
<dbReference type="InterPro" id="IPR001932">
    <property type="entry name" value="PPM-type_phosphatase-like_dom"/>
</dbReference>
<accession>A0A645B2Q9</accession>
<evidence type="ECO:0000256" key="1">
    <source>
        <dbReference type="ARBA" id="ARBA00022801"/>
    </source>
</evidence>
<dbReference type="PANTHER" id="PTHR43156">
    <property type="entry name" value="STAGE II SPORULATION PROTEIN E-RELATED"/>
    <property type="match status" value="1"/>
</dbReference>
<keyword evidence="1 3" id="KW-0378">Hydrolase</keyword>
<sequence length="180" mass="19428">MGSGKAAGNESKTAIEMLEELSIAGFETETALDMINSMLILKSGDEAFATLDICCVDLYTGIAEFIKTGAASTFLVRGEKAKSISSSALPIGMLKDVYAQKSRLMLKPNDIILMMTDGVADIIEKDMNAEKWLALKLGELKGAKPKETAEYILEKAREKANGVIKDDMTVIAAKIWEKAG</sequence>
<reference evidence="3" key="1">
    <citation type="submission" date="2019-08" db="EMBL/GenBank/DDBJ databases">
        <authorList>
            <person name="Kucharzyk K."/>
            <person name="Murdoch R.W."/>
            <person name="Higgins S."/>
            <person name="Loffler F."/>
        </authorList>
    </citation>
    <scope>NUCLEOTIDE SEQUENCE</scope>
</reference>
<dbReference type="PANTHER" id="PTHR43156:SF2">
    <property type="entry name" value="STAGE II SPORULATION PROTEIN E"/>
    <property type="match status" value="1"/>
</dbReference>
<gene>
    <name evidence="3" type="primary">spoIIE_5</name>
    <name evidence="3" type="ORF">SDC9_106206</name>
</gene>
<evidence type="ECO:0000259" key="2">
    <source>
        <dbReference type="SMART" id="SM00331"/>
    </source>
</evidence>
<dbReference type="AlphaFoldDB" id="A0A645B2Q9"/>
<organism evidence="3">
    <name type="scientific">bioreactor metagenome</name>
    <dbReference type="NCBI Taxonomy" id="1076179"/>
    <lineage>
        <taxon>unclassified sequences</taxon>
        <taxon>metagenomes</taxon>
        <taxon>ecological metagenomes</taxon>
    </lineage>
</organism>
<dbReference type="EC" id="3.1.3.16" evidence="3"/>
<feature type="domain" description="PPM-type phosphatase" evidence="2">
    <location>
        <begin position="1"/>
        <end position="175"/>
    </location>
</feature>
<dbReference type="EMBL" id="VSSQ01017255">
    <property type="protein sequence ID" value="MPM59366.1"/>
    <property type="molecule type" value="Genomic_DNA"/>
</dbReference>
<dbReference type="Pfam" id="PF07228">
    <property type="entry name" value="SpoIIE"/>
    <property type="match status" value="1"/>
</dbReference>
<dbReference type="InterPro" id="IPR052016">
    <property type="entry name" value="Bact_Sigma-Reg"/>
</dbReference>
<evidence type="ECO:0000313" key="3">
    <source>
        <dbReference type="EMBL" id="MPM59366.1"/>
    </source>
</evidence>
<dbReference type="Gene3D" id="3.60.40.10">
    <property type="entry name" value="PPM-type phosphatase domain"/>
    <property type="match status" value="1"/>
</dbReference>
<dbReference type="InterPro" id="IPR036457">
    <property type="entry name" value="PPM-type-like_dom_sf"/>
</dbReference>
<dbReference type="SMART" id="SM00331">
    <property type="entry name" value="PP2C_SIG"/>
    <property type="match status" value="1"/>
</dbReference>
<protein>
    <submittedName>
        <fullName evidence="3">Stage II sporulation protein E</fullName>
        <ecNumber evidence="3">3.1.3.16</ecNumber>
    </submittedName>
</protein>
<comment type="caution">
    <text evidence="3">The sequence shown here is derived from an EMBL/GenBank/DDBJ whole genome shotgun (WGS) entry which is preliminary data.</text>
</comment>